<accession>A0AAV5SIM5</accession>
<dbReference type="InterPro" id="IPR036236">
    <property type="entry name" value="Znf_C2H2_sf"/>
</dbReference>
<dbReference type="Proteomes" id="UP001432027">
    <property type="component" value="Unassembled WGS sequence"/>
</dbReference>
<comment type="caution">
    <text evidence="2">The sequence shown here is derived from an EMBL/GenBank/DDBJ whole genome shotgun (WGS) entry which is preliminary data.</text>
</comment>
<gene>
    <name evidence="2" type="ORF">PENTCL1PPCAC_4934</name>
</gene>
<dbReference type="AlphaFoldDB" id="A0AAV5SIM5"/>
<dbReference type="PROSITE" id="PS00028">
    <property type="entry name" value="ZINC_FINGER_C2H2_1"/>
    <property type="match status" value="1"/>
</dbReference>
<dbReference type="InterPro" id="IPR013087">
    <property type="entry name" value="Znf_C2H2_type"/>
</dbReference>
<evidence type="ECO:0000259" key="1">
    <source>
        <dbReference type="PROSITE" id="PS00028"/>
    </source>
</evidence>
<feature type="domain" description="C2H2-type" evidence="1">
    <location>
        <begin position="18"/>
        <end position="40"/>
    </location>
</feature>
<name>A0AAV5SIM5_9BILA</name>
<keyword evidence="3" id="KW-1185">Reference proteome</keyword>
<feature type="non-terminal residue" evidence="2">
    <location>
        <position position="66"/>
    </location>
</feature>
<dbReference type="EMBL" id="BTSX01000002">
    <property type="protein sequence ID" value="GMS82759.1"/>
    <property type="molecule type" value="Genomic_DNA"/>
</dbReference>
<evidence type="ECO:0000313" key="3">
    <source>
        <dbReference type="Proteomes" id="UP001432027"/>
    </source>
</evidence>
<sequence length="66" mass="7634">IIEYLAHIVASKTALAYCRVCDNVFRTVDAFYTHIQSPAHMEMNMKDSMPLFEVDETLTRNQLIAR</sequence>
<dbReference type="SUPFAM" id="SSF57667">
    <property type="entry name" value="beta-beta-alpha zinc fingers"/>
    <property type="match status" value="1"/>
</dbReference>
<evidence type="ECO:0000313" key="2">
    <source>
        <dbReference type="EMBL" id="GMS82759.1"/>
    </source>
</evidence>
<reference evidence="2" key="1">
    <citation type="submission" date="2023-10" db="EMBL/GenBank/DDBJ databases">
        <title>Genome assembly of Pristionchus species.</title>
        <authorList>
            <person name="Yoshida K."/>
            <person name="Sommer R.J."/>
        </authorList>
    </citation>
    <scope>NUCLEOTIDE SEQUENCE</scope>
    <source>
        <strain evidence="2">RS0144</strain>
    </source>
</reference>
<feature type="non-terminal residue" evidence="2">
    <location>
        <position position="1"/>
    </location>
</feature>
<protein>
    <recommendedName>
        <fullName evidence="1">C2H2-type domain-containing protein</fullName>
    </recommendedName>
</protein>
<proteinExistence type="predicted"/>
<organism evidence="2 3">
    <name type="scientific">Pristionchus entomophagus</name>
    <dbReference type="NCBI Taxonomy" id="358040"/>
    <lineage>
        <taxon>Eukaryota</taxon>
        <taxon>Metazoa</taxon>
        <taxon>Ecdysozoa</taxon>
        <taxon>Nematoda</taxon>
        <taxon>Chromadorea</taxon>
        <taxon>Rhabditida</taxon>
        <taxon>Rhabditina</taxon>
        <taxon>Diplogasteromorpha</taxon>
        <taxon>Diplogasteroidea</taxon>
        <taxon>Neodiplogasteridae</taxon>
        <taxon>Pristionchus</taxon>
    </lineage>
</organism>